<evidence type="ECO:0000256" key="1">
    <source>
        <dbReference type="ARBA" id="ARBA00000085"/>
    </source>
</evidence>
<evidence type="ECO:0000256" key="3">
    <source>
        <dbReference type="ARBA" id="ARBA00022553"/>
    </source>
</evidence>
<dbReference type="PANTHER" id="PTHR43065">
    <property type="entry name" value="SENSOR HISTIDINE KINASE"/>
    <property type="match status" value="1"/>
</dbReference>
<evidence type="ECO:0000313" key="11">
    <source>
        <dbReference type="EMBL" id="BDD10543.1"/>
    </source>
</evidence>
<dbReference type="InterPro" id="IPR003661">
    <property type="entry name" value="HisK_dim/P_dom"/>
</dbReference>
<keyword evidence="7" id="KW-0067">ATP-binding</keyword>
<dbReference type="Proteomes" id="UP001348817">
    <property type="component" value="Chromosome"/>
</dbReference>
<evidence type="ECO:0000256" key="5">
    <source>
        <dbReference type="ARBA" id="ARBA00022741"/>
    </source>
</evidence>
<dbReference type="EC" id="2.7.13.3" evidence="2"/>
<dbReference type="SMART" id="SM00387">
    <property type="entry name" value="HATPase_c"/>
    <property type="match status" value="1"/>
</dbReference>
<dbReference type="EMBL" id="AP025314">
    <property type="protein sequence ID" value="BDD10543.1"/>
    <property type="molecule type" value="Genomic_DNA"/>
</dbReference>
<keyword evidence="9" id="KW-1133">Transmembrane helix</keyword>
<evidence type="ECO:0000256" key="6">
    <source>
        <dbReference type="ARBA" id="ARBA00022777"/>
    </source>
</evidence>
<dbReference type="InterPro" id="IPR036890">
    <property type="entry name" value="HATPase_C_sf"/>
</dbReference>
<dbReference type="CDD" id="cd00082">
    <property type="entry name" value="HisKA"/>
    <property type="match status" value="1"/>
</dbReference>
<comment type="catalytic activity">
    <reaction evidence="1">
        <text>ATP + protein L-histidine = ADP + protein N-phospho-L-histidine.</text>
        <dbReference type="EC" id="2.7.13.3"/>
    </reaction>
</comment>
<evidence type="ECO:0000256" key="7">
    <source>
        <dbReference type="ARBA" id="ARBA00022840"/>
    </source>
</evidence>
<keyword evidence="3" id="KW-0597">Phosphoprotein</keyword>
<dbReference type="RefSeq" id="WP_338392089.1">
    <property type="nucleotide sequence ID" value="NZ_AP025314.1"/>
</dbReference>
<keyword evidence="9" id="KW-0812">Transmembrane</keyword>
<proteinExistence type="predicted"/>
<evidence type="ECO:0000259" key="10">
    <source>
        <dbReference type="PROSITE" id="PS50109"/>
    </source>
</evidence>
<evidence type="ECO:0000256" key="8">
    <source>
        <dbReference type="ARBA" id="ARBA00023012"/>
    </source>
</evidence>
<dbReference type="Gene3D" id="3.30.565.10">
    <property type="entry name" value="Histidine kinase-like ATPase, C-terminal domain"/>
    <property type="match status" value="1"/>
</dbReference>
<keyword evidence="8" id="KW-0902">Two-component regulatory system</keyword>
<gene>
    <name evidence="11" type="primary">porY</name>
    <name evidence="11" type="ORF">FUAX_29750</name>
</gene>
<keyword evidence="5" id="KW-0547">Nucleotide-binding</keyword>
<dbReference type="Pfam" id="PF02518">
    <property type="entry name" value="HATPase_c"/>
    <property type="match status" value="1"/>
</dbReference>
<protein>
    <recommendedName>
        <fullName evidence="2">histidine kinase</fullName>
        <ecNumber evidence="2">2.7.13.3</ecNumber>
    </recommendedName>
</protein>
<keyword evidence="4" id="KW-0808">Transferase</keyword>
<keyword evidence="9" id="KW-0472">Membrane</keyword>
<dbReference type="PROSITE" id="PS50109">
    <property type="entry name" value="HIS_KIN"/>
    <property type="match status" value="1"/>
</dbReference>
<dbReference type="PRINTS" id="PR00344">
    <property type="entry name" value="BCTRLSENSOR"/>
</dbReference>
<accession>A0AAU9CK47</accession>
<name>A0AAU9CK47_9BACT</name>
<organism evidence="11 12">
    <name type="scientific">Fulvitalea axinellae</name>
    <dbReference type="NCBI Taxonomy" id="1182444"/>
    <lineage>
        <taxon>Bacteria</taxon>
        <taxon>Pseudomonadati</taxon>
        <taxon>Bacteroidota</taxon>
        <taxon>Cytophagia</taxon>
        <taxon>Cytophagales</taxon>
        <taxon>Persicobacteraceae</taxon>
        <taxon>Fulvitalea</taxon>
    </lineage>
</organism>
<dbReference type="InterPro" id="IPR004358">
    <property type="entry name" value="Sig_transdc_His_kin-like_C"/>
</dbReference>
<reference evidence="11 12" key="1">
    <citation type="submission" date="2021-12" db="EMBL/GenBank/DDBJ databases">
        <title>Genome sequencing of bacteria with rrn-lacking chromosome and rrn-plasmid.</title>
        <authorList>
            <person name="Anda M."/>
            <person name="Iwasaki W."/>
        </authorList>
    </citation>
    <scope>NUCLEOTIDE SEQUENCE [LARGE SCALE GENOMIC DNA]</scope>
    <source>
        <strain evidence="11 12">DSM 100852</strain>
    </source>
</reference>
<dbReference type="SUPFAM" id="SSF55874">
    <property type="entry name" value="ATPase domain of HSP90 chaperone/DNA topoisomerase II/histidine kinase"/>
    <property type="match status" value="1"/>
</dbReference>
<feature type="transmembrane region" description="Helical" evidence="9">
    <location>
        <begin position="169"/>
        <end position="189"/>
    </location>
</feature>
<keyword evidence="6 11" id="KW-0418">Kinase</keyword>
<evidence type="ECO:0000256" key="9">
    <source>
        <dbReference type="SAM" id="Phobius"/>
    </source>
</evidence>
<dbReference type="InterPro" id="IPR003594">
    <property type="entry name" value="HATPase_dom"/>
</dbReference>
<feature type="domain" description="Histidine kinase" evidence="10">
    <location>
        <begin position="207"/>
        <end position="411"/>
    </location>
</feature>
<dbReference type="KEGG" id="fax:FUAX_29750"/>
<evidence type="ECO:0000313" key="12">
    <source>
        <dbReference type="Proteomes" id="UP001348817"/>
    </source>
</evidence>
<dbReference type="GO" id="GO:0005524">
    <property type="term" value="F:ATP binding"/>
    <property type="evidence" value="ECO:0007669"/>
    <property type="project" value="UniProtKB-KW"/>
</dbReference>
<feature type="transmembrane region" description="Helical" evidence="9">
    <location>
        <begin position="20"/>
        <end position="43"/>
    </location>
</feature>
<sequence>MKRTRREHKFDLYYENKSQLKWAVLGFSLIISVASVVFTHNLVERLRKQEYRWVEQYAEAIKLIQRTGGRNNPSDQDLLFFLTTQVVASNESVPIILSDEYGNPINYNNVRLPKDISEEEKTEILKKKMRQLASEYQPIRIQLVGPDRQEMGAQFLYYGDSFSLVLLRYYPFVQLGLIAFFGFLSYMAFSNSRTAEQNKVWIGLAKETAHQLGTPLSSLMAWIEYLKVDPDFDNDEVLTELAKDTQRLETIANRFSNIGSLPVLEEVDVMANVKRNVSYLQKRISTKVKMRVEGPSEPVIAAVNVELFDWVIENLCKNAVDAMVGAGSIDIQFGESDQKIFIDVQDTGKGMTRKEIGKIFRPGFSTKKRGWGLGLTLAKRIMVDYHQGKLEVKSSEPGKGTTFRITLNKSE</sequence>
<evidence type="ECO:0000256" key="2">
    <source>
        <dbReference type="ARBA" id="ARBA00012438"/>
    </source>
</evidence>
<evidence type="ECO:0000256" key="4">
    <source>
        <dbReference type="ARBA" id="ARBA00022679"/>
    </source>
</evidence>
<dbReference type="PANTHER" id="PTHR43065:SF10">
    <property type="entry name" value="PEROXIDE STRESS-ACTIVATED HISTIDINE KINASE MAK3"/>
    <property type="match status" value="1"/>
</dbReference>
<dbReference type="GO" id="GO:0000155">
    <property type="term" value="F:phosphorelay sensor kinase activity"/>
    <property type="evidence" value="ECO:0007669"/>
    <property type="project" value="InterPro"/>
</dbReference>
<keyword evidence="12" id="KW-1185">Reference proteome</keyword>
<dbReference type="AlphaFoldDB" id="A0AAU9CK47"/>
<dbReference type="InterPro" id="IPR005467">
    <property type="entry name" value="His_kinase_dom"/>
</dbReference>